<protein>
    <submittedName>
        <fullName evidence="2">Uncharacterized protein</fullName>
    </submittedName>
</protein>
<feature type="transmembrane region" description="Helical" evidence="1">
    <location>
        <begin position="27"/>
        <end position="47"/>
    </location>
</feature>
<dbReference type="EMBL" id="CP042305">
    <property type="protein sequence ID" value="QDZ15156.1"/>
    <property type="molecule type" value="Genomic_DNA"/>
</dbReference>
<gene>
    <name evidence="2" type="ORF">FPZ11_10580</name>
</gene>
<accession>A0A5B8M4C3</accession>
<dbReference type="OrthoDB" id="5123577at2"/>
<feature type="transmembrane region" description="Helical" evidence="1">
    <location>
        <begin position="53"/>
        <end position="75"/>
    </location>
</feature>
<keyword evidence="3" id="KW-1185">Reference proteome</keyword>
<dbReference type="Proteomes" id="UP000320216">
    <property type="component" value="Chromosome"/>
</dbReference>
<keyword evidence="1" id="KW-1133">Transmembrane helix</keyword>
<evidence type="ECO:0000313" key="3">
    <source>
        <dbReference type="Proteomes" id="UP000320216"/>
    </source>
</evidence>
<dbReference type="RefSeq" id="WP_146320737.1">
    <property type="nucleotide sequence ID" value="NZ_CP042305.1"/>
</dbReference>
<keyword evidence="1" id="KW-0472">Membrane</keyword>
<proteinExistence type="predicted"/>
<sequence>MPRKSDASADPTLVRNQSALRTSSGRVWLVVGGILAAVCIIVLLVQWGNSVPLAAIGAVVVALFYAAMIVVRYLLPSPPRLVVLACLFAAMPVWTIIWLFVIVARVT</sequence>
<evidence type="ECO:0000313" key="2">
    <source>
        <dbReference type="EMBL" id="QDZ15156.1"/>
    </source>
</evidence>
<dbReference type="AlphaFoldDB" id="A0A5B8M4C3"/>
<feature type="transmembrane region" description="Helical" evidence="1">
    <location>
        <begin position="82"/>
        <end position="104"/>
    </location>
</feature>
<keyword evidence="1" id="KW-0812">Transmembrane</keyword>
<dbReference type="KEGG" id="huw:FPZ11_10580"/>
<organism evidence="2 3">
    <name type="scientific">Humibacter ginsenosidimutans</name>
    <dbReference type="NCBI Taxonomy" id="2599293"/>
    <lineage>
        <taxon>Bacteria</taxon>
        <taxon>Bacillati</taxon>
        <taxon>Actinomycetota</taxon>
        <taxon>Actinomycetes</taxon>
        <taxon>Micrococcales</taxon>
        <taxon>Microbacteriaceae</taxon>
        <taxon>Humibacter</taxon>
    </lineage>
</organism>
<evidence type="ECO:0000256" key="1">
    <source>
        <dbReference type="SAM" id="Phobius"/>
    </source>
</evidence>
<reference evidence="2 3" key="1">
    <citation type="submission" date="2019-07" db="EMBL/GenBank/DDBJ databases">
        <title>Full genome sequence of Humibacter sp. WJ7-1.</title>
        <authorList>
            <person name="Im W.-T."/>
        </authorList>
    </citation>
    <scope>NUCLEOTIDE SEQUENCE [LARGE SCALE GENOMIC DNA]</scope>
    <source>
        <strain evidence="2 3">WJ7-1</strain>
    </source>
</reference>
<name>A0A5B8M4C3_9MICO</name>